<proteinExistence type="predicted"/>
<dbReference type="Pfam" id="PF01498">
    <property type="entry name" value="HTH_Tnp_Tc3_2"/>
    <property type="match status" value="1"/>
</dbReference>
<organism evidence="4">
    <name type="scientific">Enterobius vermicularis</name>
    <name type="common">Human pinworm</name>
    <dbReference type="NCBI Taxonomy" id="51028"/>
    <lineage>
        <taxon>Eukaryota</taxon>
        <taxon>Metazoa</taxon>
        <taxon>Ecdysozoa</taxon>
        <taxon>Nematoda</taxon>
        <taxon>Chromadorea</taxon>
        <taxon>Rhabditida</taxon>
        <taxon>Spirurina</taxon>
        <taxon>Oxyuridomorpha</taxon>
        <taxon>Oxyuroidea</taxon>
        <taxon>Oxyuridae</taxon>
        <taxon>Enterobius</taxon>
    </lineage>
</organism>
<dbReference type="AlphaFoldDB" id="A0A0N4VAR7"/>
<accession>A0A0N4VAR7</accession>
<dbReference type="GO" id="GO:0015074">
    <property type="term" value="P:DNA integration"/>
    <property type="evidence" value="ECO:0007669"/>
    <property type="project" value="InterPro"/>
</dbReference>
<reference evidence="2 3" key="2">
    <citation type="submission" date="2018-10" db="EMBL/GenBank/DDBJ databases">
        <authorList>
            <consortium name="Pathogen Informatics"/>
        </authorList>
    </citation>
    <scope>NUCLEOTIDE SEQUENCE [LARGE SCALE GENOMIC DNA]</scope>
</reference>
<dbReference type="InterPro" id="IPR002492">
    <property type="entry name" value="Transposase_Tc1-like"/>
</dbReference>
<evidence type="ECO:0000313" key="2">
    <source>
        <dbReference type="EMBL" id="VDD92335.1"/>
    </source>
</evidence>
<evidence type="ECO:0000313" key="4">
    <source>
        <dbReference type="WBParaSite" id="EVEC_0000758401-mRNA-1"/>
    </source>
</evidence>
<dbReference type="EMBL" id="UXUI01008767">
    <property type="protein sequence ID" value="VDD92335.1"/>
    <property type="molecule type" value="Genomic_DNA"/>
</dbReference>
<dbReference type="GO" id="GO:0006313">
    <property type="term" value="P:DNA transposition"/>
    <property type="evidence" value="ECO:0007669"/>
    <property type="project" value="InterPro"/>
</dbReference>
<gene>
    <name evidence="2" type="ORF">EVEC_LOCUS7086</name>
</gene>
<feature type="domain" description="Transposase Tc1-like" evidence="1">
    <location>
        <begin position="4"/>
        <end position="48"/>
    </location>
</feature>
<evidence type="ECO:0000259" key="1">
    <source>
        <dbReference type="Pfam" id="PF01498"/>
    </source>
</evidence>
<dbReference type="GO" id="GO:0003677">
    <property type="term" value="F:DNA binding"/>
    <property type="evidence" value="ECO:0007669"/>
    <property type="project" value="InterPro"/>
</dbReference>
<name>A0A0N4VAR7_ENTVE</name>
<protein>
    <submittedName>
        <fullName evidence="4">HTH_Tnp_Tc3_2 domain-containing protein</fullName>
    </submittedName>
</protein>
<dbReference type="WBParaSite" id="EVEC_0000758401-mRNA-1">
    <property type="protein sequence ID" value="EVEC_0000758401-mRNA-1"/>
    <property type="gene ID" value="EVEC_0000758401"/>
</dbReference>
<evidence type="ECO:0000313" key="3">
    <source>
        <dbReference type="Proteomes" id="UP000274131"/>
    </source>
</evidence>
<reference evidence="4" key="1">
    <citation type="submission" date="2017-02" db="UniProtKB">
        <authorList>
            <consortium name="WormBaseParasite"/>
        </authorList>
    </citation>
    <scope>IDENTIFICATION</scope>
</reference>
<sequence>MESQDGNNISFATLRRSLREFGLHEKVARKKPFASTKNRKLWLQFAGTVLIKQIQTDSEWSSLMIRTPKFEGELSMHERRDSLEFPRTKSSFPDQKGPWFAHLCQLFKCPATFSEEISRELDPVGR</sequence>
<dbReference type="OrthoDB" id="4843387at2759"/>
<keyword evidence="3" id="KW-1185">Reference proteome</keyword>
<dbReference type="Proteomes" id="UP000274131">
    <property type="component" value="Unassembled WGS sequence"/>
</dbReference>